<evidence type="ECO:0008006" key="4">
    <source>
        <dbReference type="Google" id="ProtNLM"/>
    </source>
</evidence>
<keyword evidence="3" id="KW-1185">Reference proteome</keyword>
<gene>
    <name evidence="2" type="ORF">PEDI_01400</name>
</gene>
<proteinExistence type="predicted"/>
<dbReference type="AlphaFoldDB" id="A0AAN4VTR9"/>
<comment type="caution">
    <text evidence="2">The sequence shown here is derived from an EMBL/GenBank/DDBJ whole genome shotgun (WGS) entry which is preliminary data.</text>
</comment>
<accession>A0AAN4VTR9</accession>
<dbReference type="Proteomes" id="UP001310022">
    <property type="component" value="Unassembled WGS sequence"/>
</dbReference>
<feature type="chain" id="PRO_5042962552" description="Lipoprotein" evidence="1">
    <location>
        <begin position="21"/>
        <end position="183"/>
    </location>
</feature>
<dbReference type="RefSeq" id="WP_338235599.1">
    <property type="nucleotide sequence ID" value="NZ_BQKE01000001.1"/>
</dbReference>
<sequence>MRLSLSIAFALAVLLSSCNMDPKKEESPAYFDVKTVENRLKNHLEKVQPAVEQYVAIGQKVEKVKIEGPSVNWENQFKLLDDIDLNKPVLEGLYKVDSLGQSLRYELLNEDTKASVISLEVQDRDGMNSLVAYLRGETLVHKANRKISLKWKDDQLISYEVHGLTKVVMQDTVTYTVEIKPLW</sequence>
<feature type="signal peptide" evidence="1">
    <location>
        <begin position="1"/>
        <end position="20"/>
    </location>
</feature>
<evidence type="ECO:0000313" key="2">
    <source>
        <dbReference type="EMBL" id="GJM59588.1"/>
    </source>
</evidence>
<protein>
    <recommendedName>
        <fullName evidence="4">Lipoprotein</fullName>
    </recommendedName>
</protein>
<evidence type="ECO:0000313" key="3">
    <source>
        <dbReference type="Proteomes" id="UP001310022"/>
    </source>
</evidence>
<dbReference type="EMBL" id="BQKE01000001">
    <property type="protein sequence ID" value="GJM59588.1"/>
    <property type="molecule type" value="Genomic_DNA"/>
</dbReference>
<evidence type="ECO:0000256" key="1">
    <source>
        <dbReference type="SAM" id="SignalP"/>
    </source>
</evidence>
<keyword evidence="1" id="KW-0732">Signal</keyword>
<organism evidence="2 3">
    <name type="scientific">Persicobacter diffluens</name>
    <dbReference type="NCBI Taxonomy" id="981"/>
    <lineage>
        <taxon>Bacteria</taxon>
        <taxon>Pseudomonadati</taxon>
        <taxon>Bacteroidota</taxon>
        <taxon>Cytophagia</taxon>
        <taxon>Cytophagales</taxon>
        <taxon>Persicobacteraceae</taxon>
        <taxon>Persicobacter</taxon>
    </lineage>
</organism>
<name>A0AAN4VTR9_9BACT</name>
<reference evidence="2 3" key="1">
    <citation type="submission" date="2021-12" db="EMBL/GenBank/DDBJ databases">
        <title>Genome sequencing of bacteria with rrn-lacking chromosome and rrn-plasmid.</title>
        <authorList>
            <person name="Anda M."/>
            <person name="Iwasaki W."/>
        </authorList>
    </citation>
    <scope>NUCLEOTIDE SEQUENCE [LARGE SCALE GENOMIC DNA]</scope>
    <source>
        <strain evidence="2 3">NBRC 15940</strain>
    </source>
</reference>
<dbReference type="PROSITE" id="PS51257">
    <property type="entry name" value="PROKAR_LIPOPROTEIN"/>
    <property type="match status" value="1"/>
</dbReference>